<evidence type="ECO:0000259" key="7">
    <source>
        <dbReference type="PROSITE" id="PS50156"/>
    </source>
</evidence>
<evidence type="ECO:0000313" key="8">
    <source>
        <dbReference type="EMBL" id="CAB3747825.1"/>
    </source>
</evidence>
<keyword evidence="9" id="KW-1185">Reference proteome</keyword>
<dbReference type="InterPro" id="IPR017841">
    <property type="entry name" value="Hopanoid_biosynth_HpnN"/>
</dbReference>
<dbReference type="EMBL" id="CADIKF010000002">
    <property type="protein sequence ID" value="CAB3747825.1"/>
    <property type="molecule type" value="Genomic_DNA"/>
</dbReference>
<evidence type="ECO:0000256" key="2">
    <source>
        <dbReference type="ARBA" id="ARBA00022475"/>
    </source>
</evidence>
<reference evidence="8 9" key="1">
    <citation type="submission" date="2020-04" db="EMBL/GenBank/DDBJ databases">
        <authorList>
            <person name="De Canck E."/>
        </authorList>
    </citation>
    <scope>NUCLEOTIDE SEQUENCE [LARGE SCALE GENOMIC DNA]</scope>
    <source>
        <strain evidence="8 9">LMG 29739</strain>
    </source>
</reference>
<feature type="transmembrane region" description="Helical" evidence="6">
    <location>
        <begin position="774"/>
        <end position="794"/>
    </location>
</feature>
<dbReference type="Pfam" id="PF03176">
    <property type="entry name" value="MMPL"/>
    <property type="match status" value="2"/>
</dbReference>
<feature type="transmembrane region" description="Helical" evidence="6">
    <location>
        <begin position="275"/>
        <end position="294"/>
    </location>
</feature>
<gene>
    <name evidence="8" type="ORF">LMG29739_00407</name>
</gene>
<feature type="transmembrane region" description="Helical" evidence="6">
    <location>
        <begin position="361"/>
        <end position="384"/>
    </location>
</feature>
<keyword evidence="3 6" id="KW-0812">Transmembrane</keyword>
<evidence type="ECO:0000313" key="9">
    <source>
        <dbReference type="Proteomes" id="UP000494329"/>
    </source>
</evidence>
<evidence type="ECO:0000256" key="6">
    <source>
        <dbReference type="SAM" id="Phobius"/>
    </source>
</evidence>
<proteinExistence type="predicted"/>
<feature type="domain" description="SSD" evidence="7">
    <location>
        <begin position="300"/>
        <end position="426"/>
    </location>
</feature>
<feature type="transmembrane region" description="Helical" evidence="6">
    <location>
        <begin position="747"/>
        <end position="768"/>
    </location>
</feature>
<sequence length="876" mass="93642">MLKSSIVRLAVFSVRRPLQVIGVSLALAIASGFYVAHHFKINTDVSRLVENDEKWAALDHAIDQAFPQRGDTILVVVEAAAPEFAGAAADTLTAALQKETNEFVRVTEPAGGPFFEHNGLLFPSLSDVESTTSQLTRARPLINSLAHDPSLTGLANTLNTSLQLPLQIGQLKLGDMSHLLSESANTLDRVLANQPAAMSWRGLVDKDEAKQPARAFITVLPVVNYGALQAGAHASNQIRRTVAALNLEAQYGASVHLTGQQPLADDEFASVRDGAAVNGICTLVVVLFILWLALRSARMIVAVLITLFVGLAITAALGLMMVGALNMISVAFMVLFVGLGVDFGVQYGVKYREERHRDNRLSAALVNTAYSIGVPLTLAAVAVAESFFSFLPTAYRGVSELGKIAGVGMFVAYFTNMTLLPALLKVFNPPGEAGSPGFHVLAPVDDFLDRNRKPVLIITLAVIIGALPLLTHLRFDFNPLHLKDPHTESMATLLSLNDAPEAGVNNVRALAPNLAGANQIAARLSKLPEVGRTTTLSTFIPPDQPQKLALISAAAQQLLPALTQTPAPPVTDAVRVDALKRTANQLSLAAEDHPGPGAAEAQHLSASLVKLATADAATRDRAEKAISEPLRIALKQLTNLLQPSLITEQTLPPDIVHDWVAPDGHALVEISPKVPPGTDPGDDVMLRRFAQAVKNAEPATIGGPISILHSANVIILSFVQAACWALVAITTLLWIALRRFSDVLRTLIPLLVSALVTLELCVVFRMPLNFANIIALPLMLGVGVAFKIYFVMAWRRGETGLLQSSLTHAVIFSAATTATAFGSLWLSHHPGTSSMGKLLALSLFCTLIGAVVFQPVLMGKPRVRRVTTKKKQRIDA</sequence>
<keyword evidence="2" id="KW-1003">Cell membrane</keyword>
<accession>A0A6J5D458</accession>
<dbReference type="InterPro" id="IPR050545">
    <property type="entry name" value="Mycobact_MmpL"/>
</dbReference>
<evidence type="ECO:0000256" key="1">
    <source>
        <dbReference type="ARBA" id="ARBA00004651"/>
    </source>
</evidence>
<dbReference type="PROSITE" id="PS50156">
    <property type="entry name" value="SSD"/>
    <property type="match status" value="1"/>
</dbReference>
<dbReference type="RefSeq" id="WP_175109085.1">
    <property type="nucleotide sequence ID" value="NZ_CADIKF010000002.1"/>
</dbReference>
<feature type="transmembrane region" description="Helical" evidence="6">
    <location>
        <begin position="301"/>
        <end position="322"/>
    </location>
</feature>
<organism evidence="8 9">
    <name type="scientific">Paraburkholderia solisilvae</name>
    <dbReference type="NCBI Taxonomy" id="624376"/>
    <lineage>
        <taxon>Bacteria</taxon>
        <taxon>Pseudomonadati</taxon>
        <taxon>Pseudomonadota</taxon>
        <taxon>Betaproteobacteria</taxon>
        <taxon>Burkholderiales</taxon>
        <taxon>Burkholderiaceae</taxon>
        <taxon>Paraburkholderia</taxon>
    </lineage>
</organism>
<dbReference type="Proteomes" id="UP000494329">
    <property type="component" value="Unassembled WGS sequence"/>
</dbReference>
<dbReference type="InterPro" id="IPR004869">
    <property type="entry name" value="MMPL_dom"/>
</dbReference>
<feature type="transmembrane region" description="Helical" evidence="6">
    <location>
        <begin position="713"/>
        <end position="735"/>
    </location>
</feature>
<evidence type="ECO:0000256" key="4">
    <source>
        <dbReference type="ARBA" id="ARBA00022989"/>
    </source>
</evidence>
<feature type="transmembrane region" description="Helical" evidence="6">
    <location>
        <begin position="838"/>
        <end position="857"/>
    </location>
</feature>
<protein>
    <recommendedName>
        <fullName evidence="7">SSD domain-containing protein</fullName>
    </recommendedName>
</protein>
<keyword evidence="4 6" id="KW-1133">Transmembrane helix</keyword>
<dbReference type="Gene3D" id="1.20.1640.10">
    <property type="entry name" value="Multidrug efflux transporter AcrB transmembrane domain"/>
    <property type="match status" value="2"/>
</dbReference>
<dbReference type="InterPro" id="IPR000731">
    <property type="entry name" value="SSD"/>
</dbReference>
<dbReference type="PANTHER" id="PTHR33406:SF13">
    <property type="entry name" value="MEMBRANE PROTEIN YDFJ"/>
    <property type="match status" value="1"/>
</dbReference>
<dbReference type="NCBIfam" id="TIGR03480">
    <property type="entry name" value="HpnN"/>
    <property type="match status" value="1"/>
</dbReference>
<feature type="transmembrane region" description="Helical" evidence="6">
    <location>
        <begin position="455"/>
        <end position="475"/>
    </location>
</feature>
<feature type="transmembrane region" description="Helical" evidence="6">
    <location>
        <begin position="20"/>
        <end position="39"/>
    </location>
</feature>
<name>A0A6J5D458_9BURK</name>
<evidence type="ECO:0000256" key="5">
    <source>
        <dbReference type="ARBA" id="ARBA00023136"/>
    </source>
</evidence>
<dbReference type="PANTHER" id="PTHR33406">
    <property type="entry name" value="MEMBRANE PROTEIN MJ1562-RELATED"/>
    <property type="match status" value="1"/>
</dbReference>
<feature type="transmembrane region" description="Helical" evidence="6">
    <location>
        <begin position="328"/>
        <end position="349"/>
    </location>
</feature>
<dbReference type="GO" id="GO:0005886">
    <property type="term" value="C:plasma membrane"/>
    <property type="evidence" value="ECO:0007669"/>
    <property type="project" value="UniProtKB-SubCell"/>
</dbReference>
<feature type="transmembrane region" description="Helical" evidence="6">
    <location>
        <begin position="806"/>
        <end position="826"/>
    </location>
</feature>
<evidence type="ECO:0000256" key="3">
    <source>
        <dbReference type="ARBA" id="ARBA00022692"/>
    </source>
</evidence>
<feature type="transmembrane region" description="Helical" evidence="6">
    <location>
        <begin position="404"/>
        <end position="424"/>
    </location>
</feature>
<keyword evidence="5 6" id="KW-0472">Membrane</keyword>
<dbReference type="SUPFAM" id="SSF82866">
    <property type="entry name" value="Multidrug efflux transporter AcrB transmembrane domain"/>
    <property type="match status" value="2"/>
</dbReference>
<comment type="subcellular location">
    <subcellularLocation>
        <location evidence="1">Cell membrane</location>
        <topology evidence="1">Multi-pass membrane protein</topology>
    </subcellularLocation>
</comment>
<dbReference type="AlphaFoldDB" id="A0A6J5D458"/>